<keyword evidence="5" id="KW-0804">Transcription</keyword>
<feature type="compositionally biased region" description="Basic and acidic residues" evidence="7">
    <location>
        <begin position="75"/>
        <end position="94"/>
    </location>
</feature>
<dbReference type="Proteomes" id="UP001605036">
    <property type="component" value="Unassembled WGS sequence"/>
</dbReference>
<protein>
    <recommendedName>
        <fullName evidence="8">Transcriptional coactivator p15 (PC4) C-terminal domain-containing protein</fullName>
    </recommendedName>
</protein>
<evidence type="ECO:0000313" key="9">
    <source>
        <dbReference type="EMBL" id="KAL2641886.1"/>
    </source>
</evidence>
<evidence type="ECO:0000256" key="5">
    <source>
        <dbReference type="ARBA" id="ARBA00023163"/>
    </source>
</evidence>
<proteinExistence type="inferred from homology"/>
<evidence type="ECO:0000256" key="7">
    <source>
        <dbReference type="SAM" id="MobiDB-lite"/>
    </source>
</evidence>
<evidence type="ECO:0000259" key="8">
    <source>
        <dbReference type="Pfam" id="PF02229"/>
    </source>
</evidence>
<feature type="region of interest" description="Disordered" evidence="7">
    <location>
        <begin position="36"/>
        <end position="94"/>
    </location>
</feature>
<evidence type="ECO:0000313" key="10">
    <source>
        <dbReference type="Proteomes" id="UP001605036"/>
    </source>
</evidence>
<evidence type="ECO:0000256" key="1">
    <source>
        <dbReference type="ARBA" id="ARBA00004123"/>
    </source>
</evidence>
<reference evidence="9 10" key="1">
    <citation type="submission" date="2024-09" db="EMBL/GenBank/DDBJ databases">
        <title>Chromosome-scale assembly of Riccia fluitans.</title>
        <authorList>
            <person name="Paukszto L."/>
            <person name="Sawicki J."/>
            <person name="Karawczyk K."/>
            <person name="Piernik-Szablinska J."/>
            <person name="Szczecinska M."/>
            <person name="Mazdziarz M."/>
        </authorList>
    </citation>
    <scope>NUCLEOTIDE SEQUENCE [LARGE SCALE GENOMIC DNA]</scope>
    <source>
        <strain evidence="9">Rf_01</strain>
        <tissue evidence="9">Aerial parts of the thallus</tissue>
    </source>
</reference>
<comment type="caution">
    <text evidence="9">The sequence shown here is derived from an EMBL/GenBank/DDBJ whole genome shotgun (WGS) entry which is preliminary data.</text>
</comment>
<feature type="domain" description="Transcriptional coactivator p15 (PC4) C-terminal" evidence="8">
    <location>
        <begin position="105"/>
        <end position="157"/>
    </location>
</feature>
<dbReference type="Gene3D" id="2.30.31.10">
    <property type="entry name" value="Transcriptional Coactivator Pc4, Chain A"/>
    <property type="match status" value="1"/>
</dbReference>
<dbReference type="Pfam" id="PF02229">
    <property type="entry name" value="PC4"/>
    <property type="match status" value="1"/>
</dbReference>
<feature type="compositionally biased region" description="Basic residues" evidence="7">
    <location>
        <begin position="63"/>
        <end position="74"/>
    </location>
</feature>
<keyword evidence="10" id="KW-1185">Reference proteome</keyword>
<keyword evidence="6" id="KW-0539">Nucleus</keyword>
<dbReference type="SUPFAM" id="SSF54447">
    <property type="entry name" value="ssDNA-binding transcriptional regulator domain"/>
    <property type="match status" value="1"/>
</dbReference>
<evidence type="ECO:0000256" key="4">
    <source>
        <dbReference type="ARBA" id="ARBA00023125"/>
    </source>
</evidence>
<evidence type="ECO:0000256" key="6">
    <source>
        <dbReference type="ARBA" id="ARBA00023242"/>
    </source>
</evidence>
<comment type="subcellular location">
    <subcellularLocation>
        <location evidence="1">Nucleus</location>
    </subcellularLocation>
</comment>
<dbReference type="InterPro" id="IPR045125">
    <property type="entry name" value="Sub1/Tcp4-like"/>
</dbReference>
<dbReference type="EMBL" id="JBHFFA010000002">
    <property type="protein sequence ID" value="KAL2641886.1"/>
    <property type="molecule type" value="Genomic_DNA"/>
</dbReference>
<dbReference type="PANTHER" id="PTHR13215">
    <property type="entry name" value="RNA POLYMERASE II TRANSCRIPTIONAL COACTIVATOR"/>
    <property type="match status" value="1"/>
</dbReference>
<accession>A0ABD1Z273</accession>
<evidence type="ECO:0000256" key="3">
    <source>
        <dbReference type="ARBA" id="ARBA00023015"/>
    </source>
</evidence>
<feature type="compositionally biased region" description="Acidic residues" evidence="7">
    <location>
        <begin position="41"/>
        <end position="59"/>
    </location>
</feature>
<sequence length="169" mass="19011">MVLSELVHGCSDSRSSGCVRASVSVEAMSFYRNKRKTASKEDDDFIDDDEVEEESSEDEGNAKRKKASGKKTRKAVKEVEDSDSSPRKVVKTDEKIDPSTGITACMISKTRKVVVRNFKNMTLIDIREYYAKNEDDLKPSKKGISLSVDQWKILCQNMSKVNEAIENMS</sequence>
<gene>
    <name evidence="9" type="ORF">R1flu_009473</name>
</gene>
<dbReference type="GO" id="GO:0003677">
    <property type="term" value="F:DNA binding"/>
    <property type="evidence" value="ECO:0007669"/>
    <property type="project" value="UniProtKB-KW"/>
</dbReference>
<evidence type="ECO:0000256" key="2">
    <source>
        <dbReference type="ARBA" id="ARBA00009001"/>
    </source>
</evidence>
<dbReference type="InterPro" id="IPR009044">
    <property type="entry name" value="ssDNA-bd_transcriptional_reg"/>
</dbReference>
<dbReference type="GO" id="GO:0005634">
    <property type="term" value="C:nucleus"/>
    <property type="evidence" value="ECO:0007669"/>
    <property type="project" value="UniProtKB-SubCell"/>
</dbReference>
<keyword evidence="3" id="KW-0805">Transcription regulation</keyword>
<keyword evidence="4" id="KW-0238">DNA-binding</keyword>
<dbReference type="InterPro" id="IPR003173">
    <property type="entry name" value="PC4_C"/>
</dbReference>
<organism evidence="9 10">
    <name type="scientific">Riccia fluitans</name>
    <dbReference type="NCBI Taxonomy" id="41844"/>
    <lineage>
        <taxon>Eukaryota</taxon>
        <taxon>Viridiplantae</taxon>
        <taxon>Streptophyta</taxon>
        <taxon>Embryophyta</taxon>
        <taxon>Marchantiophyta</taxon>
        <taxon>Marchantiopsida</taxon>
        <taxon>Marchantiidae</taxon>
        <taxon>Marchantiales</taxon>
        <taxon>Ricciaceae</taxon>
        <taxon>Riccia</taxon>
    </lineage>
</organism>
<dbReference type="AlphaFoldDB" id="A0ABD1Z273"/>
<name>A0ABD1Z273_9MARC</name>
<comment type="similarity">
    <text evidence="2">Belongs to the transcriptional coactivator PC4 family.</text>
</comment>